<evidence type="ECO:0000256" key="3">
    <source>
        <dbReference type="ARBA" id="ARBA00022694"/>
    </source>
</evidence>
<evidence type="ECO:0000256" key="7">
    <source>
        <dbReference type="ARBA" id="ARBA00048117"/>
    </source>
</evidence>
<dbReference type="SUPFAM" id="SSF53067">
    <property type="entry name" value="Actin-like ATPase domain"/>
    <property type="match status" value="2"/>
</dbReference>
<evidence type="ECO:0000256" key="1">
    <source>
        <dbReference type="ARBA" id="ARBA00022490"/>
    </source>
</evidence>
<dbReference type="PANTHER" id="PTHR11735">
    <property type="entry name" value="TRNA N6-ADENOSINE THREONYLCARBAMOYLTRANSFERASE"/>
    <property type="match status" value="1"/>
</dbReference>
<comment type="function">
    <text evidence="8">Required for the formation of a threonylcarbamoyl group on adenosine at position 37 (t(6)A37) in tRNAs that read codons beginning with adenine. Is involved in the transfer of the threonylcarbamoyl moiety of threonylcarbamoyl-AMP (TC-AMP) to the N6 group of A37, together with TsaE and TsaB. TsaD likely plays a direct catalytic role in this reaction.</text>
</comment>
<dbReference type="RefSeq" id="WP_104208030.1">
    <property type="nucleotide sequence ID" value="NZ_PHNF01000002.1"/>
</dbReference>
<dbReference type="HAMAP" id="MF_01445">
    <property type="entry name" value="TsaD"/>
    <property type="match status" value="1"/>
</dbReference>
<name>A0A2S5RFS8_9MOLU</name>
<feature type="binding site" evidence="8">
    <location>
        <position position="114"/>
    </location>
    <ligand>
        <name>Fe cation</name>
        <dbReference type="ChEBI" id="CHEBI:24875"/>
    </ligand>
</feature>
<evidence type="ECO:0000313" key="11">
    <source>
        <dbReference type="Proteomes" id="UP000239785"/>
    </source>
</evidence>
<dbReference type="GO" id="GO:0061711">
    <property type="term" value="F:tRNA N(6)-L-threonylcarbamoyladenine synthase activity"/>
    <property type="evidence" value="ECO:0007669"/>
    <property type="project" value="UniProtKB-EC"/>
</dbReference>
<feature type="binding site" evidence="8">
    <location>
        <position position="182"/>
    </location>
    <ligand>
        <name>substrate</name>
    </ligand>
</feature>
<dbReference type="InterPro" id="IPR022450">
    <property type="entry name" value="TsaD"/>
</dbReference>
<dbReference type="Proteomes" id="UP000239785">
    <property type="component" value="Unassembled WGS sequence"/>
</dbReference>
<dbReference type="PANTHER" id="PTHR11735:SF6">
    <property type="entry name" value="TRNA N6-ADENOSINE THREONYLCARBAMOYLTRANSFERASE, MITOCHONDRIAL"/>
    <property type="match status" value="1"/>
</dbReference>
<dbReference type="InterPro" id="IPR000905">
    <property type="entry name" value="Gcp-like_dom"/>
</dbReference>
<feature type="domain" description="Gcp-like" evidence="9">
    <location>
        <begin position="22"/>
        <end position="307"/>
    </location>
</feature>
<comment type="similarity">
    <text evidence="8">Belongs to the KAE1 / TsaD family.</text>
</comment>
<evidence type="ECO:0000256" key="4">
    <source>
        <dbReference type="ARBA" id="ARBA00022723"/>
    </source>
</evidence>
<comment type="cofactor">
    <cofactor evidence="8">
        <name>Fe(2+)</name>
        <dbReference type="ChEBI" id="CHEBI:29033"/>
    </cofactor>
    <text evidence="8">Binds 1 Fe(2+) ion per subunit.</text>
</comment>
<dbReference type="EMBL" id="PHNF01000002">
    <property type="protein sequence ID" value="PPE06184.1"/>
    <property type="molecule type" value="Genomic_DNA"/>
</dbReference>
<feature type="binding site" evidence="8">
    <location>
        <position position="110"/>
    </location>
    <ligand>
        <name>Fe cation</name>
        <dbReference type="ChEBI" id="CHEBI:24875"/>
    </ligand>
</feature>
<keyword evidence="5 8" id="KW-0408">Iron</keyword>
<keyword evidence="2 8" id="KW-0808">Transferase</keyword>
<keyword evidence="6 8" id="KW-0012">Acyltransferase</keyword>
<evidence type="ECO:0000259" key="9">
    <source>
        <dbReference type="Pfam" id="PF00814"/>
    </source>
</evidence>
<proteinExistence type="inferred from homology"/>
<dbReference type="Gene3D" id="3.30.420.40">
    <property type="match status" value="2"/>
</dbReference>
<comment type="subcellular location">
    <subcellularLocation>
        <location evidence="8">Cytoplasm</location>
    </subcellularLocation>
</comment>
<feature type="binding site" evidence="8">
    <location>
        <begin position="132"/>
        <end position="136"/>
    </location>
    <ligand>
        <name>substrate</name>
    </ligand>
</feature>
<dbReference type="EC" id="2.3.1.234" evidence="8"/>
<evidence type="ECO:0000256" key="2">
    <source>
        <dbReference type="ARBA" id="ARBA00022679"/>
    </source>
</evidence>
<feature type="binding site" evidence="8">
    <location>
        <position position="300"/>
    </location>
    <ligand>
        <name>Fe cation</name>
        <dbReference type="ChEBI" id="CHEBI:24875"/>
    </ligand>
</feature>
<feature type="binding site" evidence="8">
    <location>
        <position position="165"/>
    </location>
    <ligand>
        <name>substrate</name>
    </ligand>
</feature>
<dbReference type="FunFam" id="3.30.420.40:FF:000040">
    <property type="entry name" value="tRNA N6-adenosine threonylcarbamoyltransferase"/>
    <property type="match status" value="1"/>
</dbReference>
<evidence type="ECO:0000256" key="6">
    <source>
        <dbReference type="ARBA" id="ARBA00023315"/>
    </source>
</evidence>
<dbReference type="CDD" id="cd24133">
    <property type="entry name" value="ASKHA_NBD_TsaD_bac"/>
    <property type="match status" value="1"/>
</dbReference>
<dbReference type="InterPro" id="IPR043129">
    <property type="entry name" value="ATPase_NBD"/>
</dbReference>
<comment type="catalytic activity">
    <reaction evidence="7 8">
        <text>L-threonylcarbamoyladenylate + adenosine(37) in tRNA = N(6)-L-threonylcarbamoyladenosine(37) in tRNA + AMP + H(+)</text>
        <dbReference type="Rhea" id="RHEA:37059"/>
        <dbReference type="Rhea" id="RHEA-COMP:10162"/>
        <dbReference type="Rhea" id="RHEA-COMP:10163"/>
        <dbReference type="ChEBI" id="CHEBI:15378"/>
        <dbReference type="ChEBI" id="CHEBI:73682"/>
        <dbReference type="ChEBI" id="CHEBI:74411"/>
        <dbReference type="ChEBI" id="CHEBI:74418"/>
        <dbReference type="ChEBI" id="CHEBI:456215"/>
        <dbReference type="EC" id="2.3.1.234"/>
    </reaction>
</comment>
<keyword evidence="4 8" id="KW-0479">Metal-binding</keyword>
<dbReference type="AlphaFoldDB" id="A0A2S5RFS8"/>
<keyword evidence="1 8" id="KW-0963">Cytoplasm</keyword>
<comment type="caution">
    <text evidence="10">The sequence shown here is derived from an EMBL/GenBank/DDBJ whole genome shotgun (WGS) entry which is preliminary data.</text>
</comment>
<protein>
    <recommendedName>
        <fullName evidence="8">tRNA N6-adenosine threonylcarbamoyltransferase</fullName>
        <ecNumber evidence="8">2.3.1.234</ecNumber>
    </recommendedName>
    <alternativeName>
        <fullName evidence="8">N6-L-threonylcarbamoyladenine synthase</fullName>
        <shortName evidence="8">t(6)A synthase</shortName>
    </alternativeName>
    <alternativeName>
        <fullName evidence="8">t(6)A37 threonylcarbamoyladenosine biosynthesis protein TsaD</fullName>
    </alternativeName>
    <alternativeName>
        <fullName evidence="8">tRNA threonylcarbamoyladenosine biosynthesis protein TsaD</fullName>
    </alternativeName>
</protein>
<dbReference type="GO" id="GO:0005737">
    <property type="term" value="C:cytoplasm"/>
    <property type="evidence" value="ECO:0007669"/>
    <property type="project" value="UniProtKB-SubCell"/>
</dbReference>
<feature type="binding site" evidence="8">
    <location>
        <position position="271"/>
    </location>
    <ligand>
        <name>substrate</name>
    </ligand>
</feature>
<keyword evidence="11" id="KW-1185">Reference proteome</keyword>
<evidence type="ECO:0000256" key="8">
    <source>
        <dbReference type="HAMAP-Rule" id="MF_01445"/>
    </source>
</evidence>
<dbReference type="PRINTS" id="PR00789">
    <property type="entry name" value="OSIALOPTASE"/>
</dbReference>
<dbReference type="NCBIfam" id="TIGR00329">
    <property type="entry name" value="gcp_kae1"/>
    <property type="match status" value="1"/>
</dbReference>
<evidence type="ECO:0000256" key="5">
    <source>
        <dbReference type="ARBA" id="ARBA00023004"/>
    </source>
</evidence>
<dbReference type="OrthoDB" id="9806197at2"/>
<dbReference type="NCBIfam" id="TIGR03723">
    <property type="entry name" value="T6A_TsaD_YgjD"/>
    <property type="match status" value="1"/>
</dbReference>
<keyword evidence="3 8" id="KW-0819">tRNA processing</keyword>
<dbReference type="Pfam" id="PF00814">
    <property type="entry name" value="TsaD"/>
    <property type="match status" value="1"/>
</dbReference>
<dbReference type="GO" id="GO:0005506">
    <property type="term" value="F:iron ion binding"/>
    <property type="evidence" value="ECO:0007669"/>
    <property type="project" value="UniProtKB-UniRule"/>
</dbReference>
<organism evidence="10 11">
    <name type="scientific">Mesoplasma corruscae</name>
    <dbReference type="NCBI Taxonomy" id="216874"/>
    <lineage>
        <taxon>Bacteria</taxon>
        <taxon>Bacillati</taxon>
        <taxon>Mycoplasmatota</taxon>
        <taxon>Mollicutes</taxon>
        <taxon>Entomoplasmatales</taxon>
        <taxon>Entomoplasmataceae</taxon>
        <taxon>Mesoplasma</taxon>
    </lineage>
</organism>
<dbReference type="GO" id="GO:0002949">
    <property type="term" value="P:tRNA threonylcarbamoyladenosine modification"/>
    <property type="evidence" value="ECO:0007669"/>
    <property type="project" value="UniProtKB-UniRule"/>
</dbReference>
<dbReference type="InterPro" id="IPR017861">
    <property type="entry name" value="KAE1/TsaD"/>
</dbReference>
<accession>A0A2S5RFS8</accession>
<evidence type="ECO:0000313" key="10">
    <source>
        <dbReference type="EMBL" id="PPE06184.1"/>
    </source>
</evidence>
<reference evidence="10 11" key="1">
    <citation type="submission" date="2017-11" db="EMBL/GenBank/DDBJ databases">
        <title>Genome sequence of Mesoplasma corruscae ELCA-2 (ATCC 49579).</title>
        <authorList>
            <person name="Lo W.-S."/>
            <person name="Kuo C.-H."/>
        </authorList>
    </citation>
    <scope>NUCLEOTIDE SEQUENCE [LARGE SCALE GENOMIC DNA]</scope>
    <source>
        <strain evidence="10 11">ELCA-2</strain>
    </source>
</reference>
<gene>
    <name evidence="8 10" type="primary">tsaD</name>
    <name evidence="10" type="ORF">MCORR_v1c04880</name>
</gene>
<sequence length="314" mass="34691">MKILAIESSCDEFSISIIDNKKILTNIISSQIKQHEAFGGVVPELAARLHLESIDYTLLAALKESKLDINEIDYIAYTERPGLIGSLIIGKLVGESIAEYINKPLIALDHIEGHIFGANINNKFEYPVLAMVVSGGHTQIEMVYSPNDFEVIGATVDDAIGECYDKVARVLGFKYPGGALIDKQAFVGNKNAFNFTQPKNDGSYDFSYSGLKTNVINTIHNLKQNHKEIPINDICASFQFAATNIIEKKLQKAIEEFKPKTLTIAGGVSANCELREVIKLLGKKNNIKNTIIPEFQYCTDNAAMIAKLAYEKLK</sequence>
<feature type="binding site" evidence="8">
    <location>
        <position position="178"/>
    </location>
    <ligand>
        <name>substrate</name>
    </ligand>
</feature>